<evidence type="ECO:0000256" key="8">
    <source>
        <dbReference type="ARBA" id="ARBA00030686"/>
    </source>
</evidence>
<comment type="function">
    <text evidence="10">Catalyzes the synthesis of alpha-ribazole-5'-phosphate from nicotinate mononucleotide (NAMN) and 5,6-dimethylbenzimidazole (DMB).</text>
</comment>
<dbReference type="InterPro" id="IPR036087">
    <property type="entry name" value="Nict_dMeBzImd_PRibTrfase_sf"/>
</dbReference>
<keyword evidence="7 10" id="KW-0808">Transferase</keyword>
<dbReference type="Gene3D" id="1.10.1610.10">
    <property type="match status" value="1"/>
</dbReference>
<dbReference type="RefSeq" id="WP_143721983.1">
    <property type="nucleotide sequence ID" value="NZ_VKDB01000032.1"/>
</dbReference>
<dbReference type="EMBL" id="VKDB01000032">
    <property type="protein sequence ID" value="TSA80134.1"/>
    <property type="molecule type" value="Genomic_DNA"/>
</dbReference>
<sequence length="372" mass="37741">MNLSDHLADLLSSVTPADQLAMQAARERQAQLTKPPGALGQLEEISVRLAGVFGTPKPHPRGVAVMVAAGDHGVAAEGVSAFPQAVTPAMVGNFLLSTPAGAGGAAVNTIARSLGAQVYVLDAGVAAELPDHPQLIRAAVRRGTRNLRLESAMTREETLSLIAAGAAVARQAIGAGADVLIPGEMGIANTTPASALSAKLLGLDPAAVTGRGTGVDDLTLAHKVEVIRDALARQGSQLSDPLGVLADLGGYEIAAMLGMMLQATALKRAIIVDGFVEGSAALIGVALAPALRDYLFAAGLCAEIGHRAQLDHLKLTPMFDLGLRLGEGTGGVLAAPFLLAAAATLREMLTFEEAGVPGGSEPSLALEHGLQG</sequence>
<reference evidence="11 12" key="1">
    <citation type="submission" date="2019-07" db="EMBL/GenBank/DDBJ databases">
        <title>Deinococcus detaillus sp. nov., isolated from humus soil in Antarctica.</title>
        <authorList>
            <person name="Zhang K."/>
        </authorList>
    </citation>
    <scope>NUCLEOTIDE SEQUENCE [LARGE SCALE GENOMIC DNA]</scope>
    <source>
        <strain evidence="11 12">H1</strain>
    </source>
</reference>
<gene>
    <name evidence="10 11" type="primary">cobT</name>
    <name evidence="11" type="ORF">FNU79_16985</name>
</gene>
<dbReference type="PANTHER" id="PTHR43463:SF1">
    <property type="entry name" value="NICOTINATE-NUCLEOTIDE--DIMETHYLBENZIMIDAZOLE PHOSPHORIBOSYLTRANSFERASE"/>
    <property type="match status" value="1"/>
</dbReference>
<dbReference type="UniPathway" id="UPA00061">
    <property type="reaction ID" value="UER00516"/>
</dbReference>
<evidence type="ECO:0000256" key="6">
    <source>
        <dbReference type="ARBA" id="ARBA00022676"/>
    </source>
</evidence>
<dbReference type="SUPFAM" id="SSF52733">
    <property type="entry name" value="Nicotinate mononucleotide:5,6-dimethylbenzimidazole phosphoribosyltransferase (CobT)"/>
    <property type="match status" value="1"/>
</dbReference>
<dbReference type="FunFam" id="3.40.50.10210:FF:000001">
    <property type="entry name" value="Nicotinate-nucleotide--dimethylbenzimidazole phosphoribosyltransferase"/>
    <property type="match status" value="1"/>
</dbReference>
<dbReference type="Proteomes" id="UP000316092">
    <property type="component" value="Unassembled WGS sequence"/>
</dbReference>
<keyword evidence="12" id="KW-1185">Reference proteome</keyword>
<dbReference type="NCBIfam" id="NF000996">
    <property type="entry name" value="PRK00105.1"/>
    <property type="match status" value="1"/>
</dbReference>
<dbReference type="GO" id="GO:0009236">
    <property type="term" value="P:cobalamin biosynthetic process"/>
    <property type="evidence" value="ECO:0007669"/>
    <property type="project" value="UniProtKB-UniRule"/>
</dbReference>
<dbReference type="InterPro" id="IPR003200">
    <property type="entry name" value="Nict_dMeBzImd_PRibTrfase"/>
</dbReference>
<keyword evidence="5 10" id="KW-0169">Cobalamin biosynthesis</keyword>
<dbReference type="OrthoDB" id="9781491at2"/>
<organism evidence="11 12">
    <name type="scientific">Deinococcus detaillensis</name>
    <dbReference type="NCBI Taxonomy" id="2592048"/>
    <lineage>
        <taxon>Bacteria</taxon>
        <taxon>Thermotogati</taxon>
        <taxon>Deinococcota</taxon>
        <taxon>Deinococci</taxon>
        <taxon>Deinococcales</taxon>
        <taxon>Deinococcaceae</taxon>
        <taxon>Deinococcus</taxon>
    </lineage>
</organism>
<evidence type="ECO:0000256" key="7">
    <source>
        <dbReference type="ARBA" id="ARBA00022679"/>
    </source>
</evidence>
<dbReference type="InterPro" id="IPR017846">
    <property type="entry name" value="Nict_dMeBzImd_PRibTrfase_bact"/>
</dbReference>
<evidence type="ECO:0000256" key="3">
    <source>
        <dbReference type="ARBA" id="ARBA00011991"/>
    </source>
</evidence>
<evidence type="ECO:0000256" key="5">
    <source>
        <dbReference type="ARBA" id="ARBA00022573"/>
    </source>
</evidence>
<dbReference type="NCBIfam" id="TIGR03160">
    <property type="entry name" value="cobT_DBIPRT"/>
    <property type="match status" value="1"/>
</dbReference>
<dbReference type="GO" id="GO:0008939">
    <property type="term" value="F:nicotinate-nucleotide-dimethylbenzimidazole phosphoribosyltransferase activity"/>
    <property type="evidence" value="ECO:0007669"/>
    <property type="project" value="UniProtKB-UniRule"/>
</dbReference>
<comment type="similarity">
    <text evidence="2 10">Belongs to the CobT family.</text>
</comment>
<evidence type="ECO:0000313" key="12">
    <source>
        <dbReference type="Proteomes" id="UP000316092"/>
    </source>
</evidence>
<dbReference type="EC" id="2.4.2.21" evidence="3 10"/>
<evidence type="ECO:0000256" key="1">
    <source>
        <dbReference type="ARBA" id="ARBA00005049"/>
    </source>
</evidence>
<dbReference type="InterPro" id="IPR023195">
    <property type="entry name" value="Nict_dMeBzImd_PRibTrfase_N"/>
</dbReference>
<dbReference type="CDD" id="cd02439">
    <property type="entry name" value="DMB-PRT_CobT"/>
    <property type="match status" value="1"/>
</dbReference>
<evidence type="ECO:0000256" key="2">
    <source>
        <dbReference type="ARBA" id="ARBA00007110"/>
    </source>
</evidence>
<dbReference type="Pfam" id="PF02277">
    <property type="entry name" value="DBI_PRT"/>
    <property type="match status" value="1"/>
</dbReference>
<feature type="active site" description="Proton acceptor" evidence="10">
    <location>
        <position position="327"/>
    </location>
</feature>
<dbReference type="Gene3D" id="3.40.50.10210">
    <property type="match status" value="1"/>
</dbReference>
<accession>A0A553UIU8</accession>
<dbReference type="HAMAP" id="MF_00230">
    <property type="entry name" value="CobT"/>
    <property type="match status" value="1"/>
</dbReference>
<evidence type="ECO:0000256" key="9">
    <source>
        <dbReference type="ARBA" id="ARBA00047340"/>
    </source>
</evidence>
<dbReference type="AlphaFoldDB" id="A0A553UIU8"/>
<keyword evidence="6 10" id="KW-0328">Glycosyltransferase</keyword>
<comment type="pathway">
    <text evidence="1 10">Nucleoside biosynthesis; alpha-ribazole biosynthesis; alpha-ribazole from 5,6-dimethylbenzimidazole: step 1/2.</text>
</comment>
<dbReference type="PANTHER" id="PTHR43463">
    <property type="entry name" value="NICOTINATE-NUCLEOTIDE--DIMETHYLBENZIMIDAZOLE PHOSPHORIBOSYLTRANSFERASE"/>
    <property type="match status" value="1"/>
</dbReference>
<comment type="catalytic activity">
    <reaction evidence="9 10">
        <text>5,6-dimethylbenzimidazole + nicotinate beta-D-ribonucleotide = alpha-ribazole 5'-phosphate + nicotinate + H(+)</text>
        <dbReference type="Rhea" id="RHEA:11196"/>
        <dbReference type="ChEBI" id="CHEBI:15378"/>
        <dbReference type="ChEBI" id="CHEBI:15890"/>
        <dbReference type="ChEBI" id="CHEBI:32544"/>
        <dbReference type="ChEBI" id="CHEBI:57502"/>
        <dbReference type="ChEBI" id="CHEBI:57918"/>
        <dbReference type="EC" id="2.4.2.21"/>
    </reaction>
</comment>
<protein>
    <recommendedName>
        <fullName evidence="4 10">Nicotinate-nucleotide--dimethylbenzimidazole phosphoribosyltransferase</fullName>
        <shortName evidence="10">NN:DBI PRT</shortName>
        <ecNumber evidence="3 10">2.4.2.21</ecNumber>
    </recommendedName>
    <alternativeName>
        <fullName evidence="8 10">N(1)-alpha-phosphoribosyltransferase</fullName>
    </alternativeName>
</protein>
<name>A0A553UIU8_9DEIO</name>
<comment type="caution">
    <text evidence="11">The sequence shown here is derived from an EMBL/GenBank/DDBJ whole genome shotgun (WGS) entry which is preliminary data.</text>
</comment>
<evidence type="ECO:0000313" key="11">
    <source>
        <dbReference type="EMBL" id="TSA80134.1"/>
    </source>
</evidence>
<evidence type="ECO:0000256" key="4">
    <source>
        <dbReference type="ARBA" id="ARBA00015486"/>
    </source>
</evidence>
<proteinExistence type="inferred from homology"/>
<evidence type="ECO:0000256" key="10">
    <source>
        <dbReference type="HAMAP-Rule" id="MF_00230"/>
    </source>
</evidence>